<name>A0A099KUI7_COLPS</name>
<accession>A0A099KUI7</accession>
<feature type="transmembrane region" description="Helical" evidence="6">
    <location>
        <begin position="343"/>
        <end position="362"/>
    </location>
</feature>
<proteinExistence type="inferred from homology"/>
<dbReference type="Pfam" id="PF01384">
    <property type="entry name" value="PHO4"/>
    <property type="match status" value="1"/>
</dbReference>
<dbReference type="EMBL" id="JQEC01000021">
    <property type="protein sequence ID" value="KGJ93860.1"/>
    <property type="molecule type" value="Genomic_DNA"/>
</dbReference>
<dbReference type="RefSeq" id="WP_033082081.1">
    <property type="nucleotide sequence ID" value="NZ_JQEC01000021.1"/>
</dbReference>
<dbReference type="PANTHER" id="PTHR11101">
    <property type="entry name" value="PHOSPHATE TRANSPORTER"/>
    <property type="match status" value="1"/>
</dbReference>
<evidence type="ECO:0000256" key="1">
    <source>
        <dbReference type="ARBA" id="ARBA00004141"/>
    </source>
</evidence>
<feature type="transmembrane region" description="Helical" evidence="6">
    <location>
        <begin position="42"/>
        <end position="64"/>
    </location>
</feature>
<keyword evidence="6" id="KW-0592">Phosphate transport</keyword>
<dbReference type="GO" id="GO:0035435">
    <property type="term" value="P:phosphate ion transmembrane transport"/>
    <property type="evidence" value="ECO:0007669"/>
    <property type="project" value="TreeGrafter"/>
</dbReference>
<reference evidence="7 8" key="1">
    <citation type="submission" date="2014-08" db="EMBL/GenBank/DDBJ databases">
        <title>Genomic and Phenotypic Diversity of Colwellia psychrerythraea strains from Disparate Marine Basins.</title>
        <authorList>
            <person name="Techtmann S.M."/>
            <person name="Stelling S.C."/>
            <person name="Utturkar S.M."/>
            <person name="Alshibli N."/>
            <person name="Harris A."/>
            <person name="Brown S.D."/>
            <person name="Hazen T.C."/>
        </authorList>
    </citation>
    <scope>NUCLEOTIDE SEQUENCE [LARGE SCALE GENOMIC DNA]</scope>
    <source>
        <strain evidence="7 8">GAB14E</strain>
    </source>
</reference>
<dbReference type="AlphaFoldDB" id="A0A099KUI7"/>
<feature type="transmembrane region" description="Helical" evidence="6">
    <location>
        <begin position="110"/>
        <end position="128"/>
    </location>
</feature>
<keyword evidence="5 6" id="KW-0472">Membrane</keyword>
<evidence type="ECO:0000256" key="5">
    <source>
        <dbReference type="ARBA" id="ARBA00023136"/>
    </source>
</evidence>
<protein>
    <recommendedName>
        <fullName evidence="6">Phosphate transporter</fullName>
    </recommendedName>
</protein>
<evidence type="ECO:0000313" key="8">
    <source>
        <dbReference type="Proteomes" id="UP000029868"/>
    </source>
</evidence>
<dbReference type="InterPro" id="IPR001204">
    <property type="entry name" value="Phos_transporter"/>
</dbReference>
<comment type="caution">
    <text evidence="7">The sequence shown here is derived from an EMBL/GenBank/DDBJ whole genome shotgun (WGS) entry which is preliminary data.</text>
</comment>
<feature type="transmembrane region" description="Helical" evidence="6">
    <location>
        <begin position="76"/>
        <end position="98"/>
    </location>
</feature>
<evidence type="ECO:0000256" key="3">
    <source>
        <dbReference type="ARBA" id="ARBA00022692"/>
    </source>
</evidence>
<evidence type="ECO:0000256" key="4">
    <source>
        <dbReference type="ARBA" id="ARBA00022989"/>
    </source>
</evidence>
<dbReference type="OrthoDB" id="9779554at2"/>
<organism evidence="7 8">
    <name type="scientific">Colwellia psychrerythraea</name>
    <name type="common">Vibrio psychroerythus</name>
    <dbReference type="NCBI Taxonomy" id="28229"/>
    <lineage>
        <taxon>Bacteria</taxon>
        <taxon>Pseudomonadati</taxon>
        <taxon>Pseudomonadota</taxon>
        <taxon>Gammaproteobacteria</taxon>
        <taxon>Alteromonadales</taxon>
        <taxon>Colwelliaceae</taxon>
        <taxon>Colwellia</taxon>
    </lineage>
</organism>
<keyword evidence="4 6" id="KW-1133">Transmembrane helix</keyword>
<dbReference type="GO" id="GO:0016020">
    <property type="term" value="C:membrane"/>
    <property type="evidence" value="ECO:0007669"/>
    <property type="project" value="UniProtKB-SubCell"/>
</dbReference>
<keyword evidence="3 6" id="KW-0812">Transmembrane</keyword>
<dbReference type="Proteomes" id="UP000029868">
    <property type="component" value="Unassembled WGS sequence"/>
</dbReference>
<comment type="subcellular location">
    <subcellularLocation>
        <location evidence="1 6">Membrane</location>
        <topology evidence="1 6">Multi-pass membrane protein</topology>
    </subcellularLocation>
</comment>
<dbReference type="GO" id="GO:0005315">
    <property type="term" value="F:phosphate transmembrane transporter activity"/>
    <property type="evidence" value="ECO:0007669"/>
    <property type="project" value="InterPro"/>
</dbReference>
<dbReference type="PANTHER" id="PTHR11101:SF80">
    <property type="entry name" value="PHOSPHATE TRANSPORTER"/>
    <property type="match status" value="1"/>
</dbReference>
<feature type="transmembrane region" description="Helical" evidence="6">
    <location>
        <begin position="374"/>
        <end position="395"/>
    </location>
</feature>
<feature type="transmembrane region" description="Helical" evidence="6">
    <location>
        <begin position="317"/>
        <end position="337"/>
    </location>
</feature>
<comment type="similarity">
    <text evidence="6">Belongs to the inorganic phosphate transporter (PiT) (TC 2.A.20) family.</text>
</comment>
<evidence type="ECO:0000256" key="2">
    <source>
        <dbReference type="ARBA" id="ARBA00022448"/>
    </source>
</evidence>
<evidence type="ECO:0000256" key="6">
    <source>
        <dbReference type="RuleBase" id="RU363058"/>
    </source>
</evidence>
<dbReference type="PATRIC" id="fig|28229.3.peg.2038"/>
<sequence>MLIMLLVFTTIFLAYSNGANDNFKGVATLYGSGTLSYKTAITIATVTTFIGSIAAIFLAQGLVASFSGKGLVPVEIAGTASFLIATGLGAAITVLLAARLSFPISTTHSLVGGLLGAGIAAVGMEVNFQQLGSAFFFPLLASPFIAFSLGMIVYWLFNQTRRRLKLNKEGGIYIHEKTQLLPVNLSNNGFDSAGKTLIQQGSFHQHHDLQNKQAMLMVHPLINTQQEVASLNSNVNNYTGKVLGFSNQKILDTAHIMSGAAVSFARGLNDTPKIAGLLVAAQTLDINIGMIAIAFGMAIGGLLNARRVAETMSKKITVLNSGQGFSANLVTSFMVIVASKFGVPVSTTHVSVGAIFGIGMLGKKTNGKVIGSIILSWIMTLPVAMIFSAILYILIA</sequence>
<keyword evidence="2 6" id="KW-0813">Transport</keyword>
<feature type="transmembrane region" description="Helical" evidence="6">
    <location>
        <begin position="135"/>
        <end position="157"/>
    </location>
</feature>
<evidence type="ECO:0000313" key="7">
    <source>
        <dbReference type="EMBL" id="KGJ93860.1"/>
    </source>
</evidence>
<feature type="transmembrane region" description="Helical" evidence="6">
    <location>
        <begin position="286"/>
        <end position="305"/>
    </location>
</feature>
<gene>
    <name evidence="7" type="ORF">GAB14E_2415</name>
</gene>